<dbReference type="Pfam" id="PF01370">
    <property type="entry name" value="Epimerase"/>
    <property type="match status" value="1"/>
</dbReference>
<comment type="caution">
    <text evidence="2">The sequence shown here is derived from an EMBL/GenBank/DDBJ whole genome shotgun (WGS) entry which is preliminary data.</text>
</comment>
<gene>
    <name evidence="2" type="ORF">QYE77_11255</name>
</gene>
<accession>A0ABU3NPT9</accession>
<dbReference type="PANTHER" id="PTHR48079">
    <property type="entry name" value="PROTEIN YEEZ"/>
    <property type="match status" value="1"/>
</dbReference>
<dbReference type="InterPro" id="IPR051783">
    <property type="entry name" value="NAD(P)-dependent_oxidoreduct"/>
</dbReference>
<organism evidence="2 3">
    <name type="scientific">Thermanaerothrix solaris</name>
    <dbReference type="NCBI Taxonomy" id="3058434"/>
    <lineage>
        <taxon>Bacteria</taxon>
        <taxon>Bacillati</taxon>
        <taxon>Chloroflexota</taxon>
        <taxon>Anaerolineae</taxon>
        <taxon>Anaerolineales</taxon>
        <taxon>Anaerolineaceae</taxon>
        <taxon>Thermanaerothrix</taxon>
    </lineage>
</organism>
<name>A0ABU3NPT9_9CHLR</name>
<keyword evidence="3" id="KW-1185">Reference proteome</keyword>
<dbReference type="EMBL" id="JAUHMF010000002">
    <property type="protein sequence ID" value="MDT8898839.1"/>
    <property type="molecule type" value="Genomic_DNA"/>
</dbReference>
<dbReference type="Proteomes" id="UP001254165">
    <property type="component" value="Unassembled WGS sequence"/>
</dbReference>
<evidence type="ECO:0000259" key="1">
    <source>
        <dbReference type="Pfam" id="PF01370"/>
    </source>
</evidence>
<feature type="domain" description="NAD-dependent epimerase/dehydratase" evidence="1">
    <location>
        <begin position="3"/>
        <end position="233"/>
    </location>
</feature>
<dbReference type="SUPFAM" id="SSF51735">
    <property type="entry name" value="NAD(P)-binding Rossmann-fold domains"/>
    <property type="match status" value="1"/>
</dbReference>
<proteinExistence type="predicted"/>
<evidence type="ECO:0000313" key="2">
    <source>
        <dbReference type="EMBL" id="MDT8898839.1"/>
    </source>
</evidence>
<protein>
    <submittedName>
        <fullName evidence="2">NAD-dependent epimerase/dehydratase family protein</fullName>
    </submittedName>
</protein>
<reference evidence="2 3" key="1">
    <citation type="submission" date="2023-07" db="EMBL/GenBank/DDBJ databases">
        <title>Novel species of Thermanaerothrix with wide hydrolytic capabilities.</title>
        <authorList>
            <person name="Zayulina K.S."/>
            <person name="Podosokorskaya O.A."/>
            <person name="Elcheninov A.G."/>
        </authorList>
    </citation>
    <scope>NUCLEOTIDE SEQUENCE [LARGE SCALE GENOMIC DNA]</scope>
    <source>
        <strain evidence="2 3">4228-RoL</strain>
    </source>
</reference>
<evidence type="ECO:0000313" key="3">
    <source>
        <dbReference type="Proteomes" id="UP001254165"/>
    </source>
</evidence>
<dbReference type="PANTHER" id="PTHR48079:SF6">
    <property type="entry name" value="NAD(P)-BINDING DOMAIN-CONTAINING PROTEIN-RELATED"/>
    <property type="match status" value="1"/>
</dbReference>
<dbReference type="RefSeq" id="WP_315625502.1">
    <property type="nucleotide sequence ID" value="NZ_JAUHMF010000002.1"/>
</dbReference>
<dbReference type="InterPro" id="IPR001509">
    <property type="entry name" value="Epimerase_deHydtase"/>
</dbReference>
<dbReference type="Gene3D" id="3.40.50.720">
    <property type="entry name" value="NAD(P)-binding Rossmann-like Domain"/>
    <property type="match status" value="1"/>
</dbReference>
<sequence>MLILVTGASGFIGGHLCRALIAQGHRVRAFHRPTSSLRALTDLPVEHALGDLTRPETLETALEGVDVVFHAAALLGERATPAQHYAVTVEGTRALLTAALRAGVQRVVHTSSAVALGIPPLPGDINVPYIMDETHTWNYPPERWPYAYAKYLAELEVQRAVALGLDAVIVNPTLVIGAGDHYRRTRSIVVQVAKRRLPFITAGGLNAVHIEDVVQGHLLTLERGQCGERYILGGENLTLSALAEKIAAVCGVPGPGPEWPAGLVRALSRPLSLLEAYLNLPVDASTLALAGYYFYYTHAKAQAYLGYTPHHTVEDAIREAWEWFSGETQTPVSA</sequence>
<dbReference type="InterPro" id="IPR036291">
    <property type="entry name" value="NAD(P)-bd_dom_sf"/>
</dbReference>